<protein>
    <submittedName>
        <fullName evidence="2">Endonuclease YncB, thermonuclease family</fullName>
    </submittedName>
</protein>
<dbReference type="InterPro" id="IPR035437">
    <property type="entry name" value="SNase_OB-fold_sf"/>
</dbReference>
<dbReference type="AlphaFoldDB" id="A0A1M6ZT43"/>
<feature type="domain" description="TNase-like" evidence="1">
    <location>
        <begin position="22"/>
        <end position="137"/>
    </location>
</feature>
<dbReference type="Pfam" id="PF00565">
    <property type="entry name" value="SNase"/>
    <property type="match status" value="1"/>
</dbReference>
<keyword evidence="2" id="KW-0255">Endonuclease</keyword>
<gene>
    <name evidence="2" type="ORF">SAMN05444414_11128</name>
</gene>
<sequence>MNTLRISLLMIIFGSTVVSAGEWIEGRVTHVRDVDTIEVSNLPVRLKGVDGPELNERGGQAAKRWMQKAILRKPVRCWLTGKKTYDRWVGTCFDASERDIGALAIGAGQARDCPRYSGGKYTSLETKESRKLPSHSYCK</sequence>
<evidence type="ECO:0000259" key="1">
    <source>
        <dbReference type="SMART" id="SM00318"/>
    </source>
</evidence>
<proteinExistence type="predicted"/>
<dbReference type="Gene3D" id="2.40.50.90">
    <property type="match status" value="1"/>
</dbReference>
<evidence type="ECO:0000313" key="2">
    <source>
        <dbReference type="EMBL" id="SHL33493.1"/>
    </source>
</evidence>
<keyword evidence="2" id="KW-0378">Hydrolase</keyword>
<reference evidence="3" key="1">
    <citation type="submission" date="2016-11" db="EMBL/GenBank/DDBJ databases">
        <authorList>
            <person name="Varghese N."/>
            <person name="Submissions S."/>
        </authorList>
    </citation>
    <scope>NUCLEOTIDE SEQUENCE [LARGE SCALE GENOMIC DNA]</scope>
    <source>
        <strain evidence="3">DSM 29327</strain>
    </source>
</reference>
<dbReference type="InterPro" id="IPR016071">
    <property type="entry name" value="Staphylococal_nuclease_OB-fold"/>
</dbReference>
<dbReference type="GO" id="GO:0004519">
    <property type="term" value="F:endonuclease activity"/>
    <property type="evidence" value="ECO:0007669"/>
    <property type="project" value="UniProtKB-KW"/>
</dbReference>
<dbReference type="EMBL" id="FRBN01000011">
    <property type="protein sequence ID" value="SHL33493.1"/>
    <property type="molecule type" value="Genomic_DNA"/>
</dbReference>
<name>A0A1M6ZT43_9RHOB</name>
<accession>A0A1M6ZT43</accession>
<organism evidence="2 3">
    <name type="scientific">Roseovarius marisflavi</name>
    <dbReference type="NCBI Taxonomy" id="1054996"/>
    <lineage>
        <taxon>Bacteria</taxon>
        <taxon>Pseudomonadati</taxon>
        <taxon>Pseudomonadota</taxon>
        <taxon>Alphaproteobacteria</taxon>
        <taxon>Rhodobacterales</taxon>
        <taxon>Roseobacteraceae</taxon>
        <taxon>Roseovarius</taxon>
    </lineage>
</organism>
<dbReference type="SUPFAM" id="SSF50199">
    <property type="entry name" value="Staphylococcal nuclease"/>
    <property type="match status" value="1"/>
</dbReference>
<dbReference type="Proteomes" id="UP000184191">
    <property type="component" value="Unassembled WGS sequence"/>
</dbReference>
<keyword evidence="3" id="KW-1185">Reference proteome</keyword>
<evidence type="ECO:0000313" key="3">
    <source>
        <dbReference type="Proteomes" id="UP000184191"/>
    </source>
</evidence>
<keyword evidence="2" id="KW-0540">Nuclease</keyword>
<dbReference type="RefSeq" id="WP_245813450.1">
    <property type="nucleotide sequence ID" value="NZ_FRBN01000011.1"/>
</dbReference>
<dbReference type="STRING" id="1054996.SAMN05444414_11128"/>
<dbReference type="SMART" id="SM00318">
    <property type="entry name" value="SNc"/>
    <property type="match status" value="1"/>
</dbReference>